<dbReference type="Pfam" id="PF00560">
    <property type="entry name" value="LRR_1"/>
    <property type="match status" value="4"/>
</dbReference>
<dbReference type="EMBL" id="BSYO01000003">
    <property type="protein sequence ID" value="GMH02570.1"/>
    <property type="molecule type" value="Genomic_DNA"/>
</dbReference>
<dbReference type="InterPro" id="IPR000719">
    <property type="entry name" value="Prot_kinase_dom"/>
</dbReference>
<evidence type="ECO:0000256" key="18">
    <source>
        <dbReference type="ARBA" id="ARBA00048679"/>
    </source>
</evidence>
<evidence type="ECO:0000256" key="9">
    <source>
        <dbReference type="ARBA" id="ARBA00022737"/>
    </source>
</evidence>
<evidence type="ECO:0000256" key="20">
    <source>
        <dbReference type="SAM" id="Phobius"/>
    </source>
</evidence>
<keyword evidence="11" id="KW-0418">Kinase</keyword>
<gene>
    <name evidence="22" type="ORF">Nepgr_004409</name>
</gene>
<dbReference type="PROSITE" id="PS50011">
    <property type="entry name" value="PROTEIN_KINASE_DOM"/>
    <property type="match status" value="1"/>
</dbReference>
<dbReference type="InterPro" id="IPR003591">
    <property type="entry name" value="Leu-rich_rpt_typical-subtyp"/>
</dbReference>
<dbReference type="FunFam" id="3.80.10.10:FF:000177">
    <property type="entry name" value="Leucine-rich repeat receptor-like serine/threonine-protein kinase At1g17230"/>
    <property type="match status" value="1"/>
</dbReference>
<dbReference type="GO" id="GO:0016020">
    <property type="term" value="C:membrane"/>
    <property type="evidence" value="ECO:0007669"/>
    <property type="project" value="UniProtKB-SubCell"/>
</dbReference>
<evidence type="ECO:0000256" key="8">
    <source>
        <dbReference type="ARBA" id="ARBA00022729"/>
    </source>
</evidence>
<dbReference type="PANTHER" id="PTHR48005">
    <property type="entry name" value="LEUCINE RICH REPEAT KINASE 2"/>
    <property type="match status" value="1"/>
</dbReference>
<dbReference type="Gene3D" id="3.30.200.20">
    <property type="entry name" value="Phosphorylase Kinase, domain 1"/>
    <property type="match status" value="1"/>
</dbReference>
<evidence type="ECO:0000259" key="21">
    <source>
        <dbReference type="PROSITE" id="PS50011"/>
    </source>
</evidence>
<comment type="catalytic activity">
    <reaction evidence="18">
        <text>L-seryl-[protein] + ATP = O-phospho-L-seryl-[protein] + ADP + H(+)</text>
        <dbReference type="Rhea" id="RHEA:17989"/>
        <dbReference type="Rhea" id="RHEA-COMP:9863"/>
        <dbReference type="Rhea" id="RHEA-COMP:11604"/>
        <dbReference type="ChEBI" id="CHEBI:15378"/>
        <dbReference type="ChEBI" id="CHEBI:29999"/>
        <dbReference type="ChEBI" id="CHEBI:30616"/>
        <dbReference type="ChEBI" id="CHEBI:83421"/>
        <dbReference type="ChEBI" id="CHEBI:456216"/>
        <dbReference type="EC" id="2.7.11.1"/>
    </reaction>
</comment>
<dbReference type="InterPro" id="IPR001611">
    <property type="entry name" value="Leu-rich_rpt"/>
</dbReference>
<evidence type="ECO:0000256" key="13">
    <source>
        <dbReference type="ARBA" id="ARBA00022989"/>
    </source>
</evidence>
<evidence type="ECO:0000256" key="5">
    <source>
        <dbReference type="ARBA" id="ARBA00022614"/>
    </source>
</evidence>
<protein>
    <recommendedName>
        <fullName evidence="2">non-specific serine/threonine protein kinase</fullName>
        <ecNumber evidence="2">2.7.11.1</ecNumber>
    </recommendedName>
</protein>
<keyword evidence="6" id="KW-0808">Transferase</keyword>
<evidence type="ECO:0000256" key="15">
    <source>
        <dbReference type="ARBA" id="ARBA00023170"/>
    </source>
</evidence>
<evidence type="ECO:0000256" key="7">
    <source>
        <dbReference type="ARBA" id="ARBA00022692"/>
    </source>
</evidence>
<keyword evidence="8" id="KW-0732">Signal</keyword>
<dbReference type="AlphaFoldDB" id="A0AAD3S1A6"/>
<comment type="catalytic activity">
    <reaction evidence="17">
        <text>L-threonyl-[protein] + ATP = O-phospho-L-threonyl-[protein] + ADP + H(+)</text>
        <dbReference type="Rhea" id="RHEA:46608"/>
        <dbReference type="Rhea" id="RHEA-COMP:11060"/>
        <dbReference type="Rhea" id="RHEA-COMP:11605"/>
        <dbReference type="ChEBI" id="CHEBI:15378"/>
        <dbReference type="ChEBI" id="CHEBI:30013"/>
        <dbReference type="ChEBI" id="CHEBI:30616"/>
        <dbReference type="ChEBI" id="CHEBI:61977"/>
        <dbReference type="ChEBI" id="CHEBI:456216"/>
        <dbReference type="EC" id="2.7.11.1"/>
    </reaction>
</comment>
<feature type="transmembrane region" description="Helical" evidence="20">
    <location>
        <begin position="360"/>
        <end position="386"/>
    </location>
</feature>
<keyword evidence="5" id="KW-0433">Leucine-rich repeat</keyword>
<dbReference type="GO" id="GO:0005524">
    <property type="term" value="F:ATP binding"/>
    <property type="evidence" value="ECO:0007669"/>
    <property type="project" value="UniProtKB-UniRule"/>
</dbReference>
<dbReference type="InterPro" id="IPR017441">
    <property type="entry name" value="Protein_kinase_ATP_BS"/>
</dbReference>
<dbReference type="FunFam" id="1.10.510.10:FF:000445">
    <property type="entry name" value="MDIS1-interacting receptor like kinase 2"/>
    <property type="match status" value="1"/>
</dbReference>
<keyword evidence="10 19" id="KW-0547">Nucleotide-binding</keyword>
<dbReference type="PANTHER" id="PTHR48005:SF44">
    <property type="entry name" value="MDIS1-INTERACTING RECEPTOR LIKE KINASE 2-LIKE ISOFORM X1"/>
    <property type="match status" value="1"/>
</dbReference>
<keyword evidence="23" id="KW-1185">Reference proteome</keyword>
<organism evidence="22 23">
    <name type="scientific">Nepenthes gracilis</name>
    <name type="common">Slender pitcher plant</name>
    <dbReference type="NCBI Taxonomy" id="150966"/>
    <lineage>
        <taxon>Eukaryota</taxon>
        <taxon>Viridiplantae</taxon>
        <taxon>Streptophyta</taxon>
        <taxon>Embryophyta</taxon>
        <taxon>Tracheophyta</taxon>
        <taxon>Spermatophyta</taxon>
        <taxon>Magnoliopsida</taxon>
        <taxon>eudicotyledons</taxon>
        <taxon>Gunneridae</taxon>
        <taxon>Pentapetalae</taxon>
        <taxon>Caryophyllales</taxon>
        <taxon>Nepenthaceae</taxon>
        <taxon>Nepenthes</taxon>
    </lineage>
</organism>
<dbReference type="InterPro" id="IPR008266">
    <property type="entry name" value="Tyr_kinase_AS"/>
</dbReference>
<reference evidence="22" key="1">
    <citation type="submission" date="2023-05" db="EMBL/GenBank/DDBJ databases">
        <title>Nepenthes gracilis genome sequencing.</title>
        <authorList>
            <person name="Fukushima K."/>
        </authorList>
    </citation>
    <scope>NUCLEOTIDE SEQUENCE</scope>
    <source>
        <strain evidence="22">SING2019-196</strain>
    </source>
</reference>
<keyword evidence="9" id="KW-0677">Repeat</keyword>
<evidence type="ECO:0000256" key="11">
    <source>
        <dbReference type="ARBA" id="ARBA00022777"/>
    </source>
</evidence>
<evidence type="ECO:0000313" key="23">
    <source>
        <dbReference type="Proteomes" id="UP001279734"/>
    </source>
</evidence>
<dbReference type="Proteomes" id="UP001279734">
    <property type="component" value="Unassembled WGS sequence"/>
</dbReference>
<dbReference type="Gene3D" id="3.80.10.10">
    <property type="entry name" value="Ribonuclease Inhibitor"/>
    <property type="match status" value="1"/>
</dbReference>
<dbReference type="Pfam" id="PF13855">
    <property type="entry name" value="LRR_8"/>
    <property type="match status" value="1"/>
</dbReference>
<evidence type="ECO:0000256" key="1">
    <source>
        <dbReference type="ARBA" id="ARBA00004479"/>
    </source>
</evidence>
<keyword evidence="7 20" id="KW-0812">Transmembrane</keyword>
<evidence type="ECO:0000313" key="22">
    <source>
        <dbReference type="EMBL" id="GMH02570.1"/>
    </source>
</evidence>
<evidence type="ECO:0000256" key="2">
    <source>
        <dbReference type="ARBA" id="ARBA00012513"/>
    </source>
</evidence>
<evidence type="ECO:0000256" key="6">
    <source>
        <dbReference type="ARBA" id="ARBA00022679"/>
    </source>
</evidence>
<dbReference type="GO" id="GO:0004674">
    <property type="term" value="F:protein serine/threonine kinase activity"/>
    <property type="evidence" value="ECO:0007669"/>
    <property type="project" value="UniProtKB-KW"/>
</dbReference>
<dbReference type="InterPro" id="IPR011009">
    <property type="entry name" value="Kinase-like_dom_sf"/>
</dbReference>
<evidence type="ECO:0000256" key="14">
    <source>
        <dbReference type="ARBA" id="ARBA00023136"/>
    </source>
</evidence>
<dbReference type="SUPFAM" id="SSF52047">
    <property type="entry name" value="RNI-like"/>
    <property type="match status" value="1"/>
</dbReference>
<name>A0AAD3S1A6_NEPGR</name>
<proteinExistence type="predicted"/>
<keyword evidence="3" id="KW-0723">Serine/threonine-protein kinase</keyword>
<keyword evidence="12 19" id="KW-0067">ATP-binding</keyword>
<dbReference type="PRINTS" id="PR00019">
    <property type="entry name" value="LEURICHRPT"/>
</dbReference>
<dbReference type="EC" id="2.7.11.1" evidence="2"/>
<dbReference type="Gene3D" id="1.10.510.10">
    <property type="entry name" value="Transferase(Phosphotransferase) domain 1"/>
    <property type="match status" value="1"/>
</dbReference>
<dbReference type="InterPro" id="IPR032675">
    <property type="entry name" value="LRR_dom_sf"/>
</dbReference>
<keyword evidence="15" id="KW-0675">Receptor</keyword>
<dbReference type="SUPFAM" id="SSF56112">
    <property type="entry name" value="Protein kinase-like (PK-like)"/>
    <property type="match status" value="1"/>
</dbReference>
<evidence type="ECO:0000256" key="10">
    <source>
        <dbReference type="ARBA" id="ARBA00022741"/>
    </source>
</evidence>
<evidence type="ECO:0000256" key="12">
    <source>
        <dbReference type="ARBA" id="ARBA00022840"/>
    </source>
</evidence>
<dbReference type="PROSITE" id="PS00107">
    <property type="entry name" value="PROTEIN_KINASE_ATP"/>
    <property type="match status" value="1"/>
</dbReference>
<evidence type="ECO:0000256" key="16">
    <source>
        <dbReference type="ARBA" id="ARBA00023180"/>
    </source>
</evidence>
<keyword evidence="4" id="KW-0597">Phosphoprotein</keyword>
<dbReference type="CDD" id="cd14066">
    <property type="entry name" value="STKc_IRAK"/>
    <property type="match status" value="1"/>
</dbReference>
<evidence type="ECO:0000256" key="4">
    <source>
        <dbReference type="ARBA" id="ARBA00022553"/>
    </source>
</evidence>
<dbReference type="InterPro" id="IPR051420">
    <property type="entry name" value="Ser_Thr_Kinases_DiverseReg"/>
</dbReference>
<dbReference type="PROSITE" id="PS00109">
    <property type="entry name" value="PROTEIN_KINASE_TYR"/>
    <property type="match status" value="1"/>
</dbReference>
<dbReference type="Pfam" id="PF00069">
    <property type="entry name" value="Pkinase"/>
    <property type="match status" value="1"/>
</dbReference>
<keyword evidence="14 20" id="KW-0472">Membrane</keyword>
<keyword evidence="13 20" id="KW-1133">Transmembrane helix</keyword>
<dbReference type="PROSITE" id="PS51450">
    <property type="entry name" value="LRR"/>
    <property type="match status" value="1"/>
</dbReference>
<feature type="domain" description="Protein kinase" evidence="21">
    <location>
        <begin position="427"/>
        <end position="698"/>
    </location>
</feature>
<accession>A0AAD3S1A6</accession>
<evidence type="ECO:0000256" key="3">
    <source>
        <dbReference type="ARBA" id="ARBA00022527"/>
    </source>
</evidence>
<dbReference type="SMART" id="SM00369">
    <property type="entry name" value="LRR_TYP"/>
    <property type="match status" value="5"/>
</dbReference>
<sequence length="704" mass="77891">MWFDFSSGNRNKVITVALLGTSTRNYHNGEDLGSNSPNLSVVIFSDNTFSGQLPAWLCSGFHLQELTVNSNNFRGKVPDCLRNCSKSIKVRLDRNQFSGNISQAFVFHPNLIFVSLDRNQFSGEISPSWGECSSLCKLQLNGNRLSGSIPVELGKLSHLQVLELDSNELTGAIPDELGNLSKLYRLNLSRNHLMGEIPPSFGNMGKLQFLDLSINNLTGKITEELGGCVNLLSLNLGNNGLSGEIPYELENLKDLQYLLDLSANSLSGQIPQNLDKLQSLENLNLSHNHLSGEIPETLSNMISLRLVDLSYNDLNGTIPHGRFQQGLYVGNHGLCGNATGLPPCSTSSNNGKSHDKDRRIIVGVVVPVICLLFLAAFTIVIVICWLRKTKKHDEEIITSETDVSECWIFEREGRFTFGQIVEATEDFNERYCIGKGGFGSVYKAVLQAGQVVAVKRINITECTDVPQINKWSFENEIQALTEVRHRNIIKLYGFCSRQGSMYLVYDYFERGSLGKVLYSKEGAKEMSWGQRVKIVQGLAHALAYLHHDSTPPIVHRDISINNILLDSDFEPRLSDFGTARQLSLDTSNWTTVAGSYGYMAPELAFTKRATEKCDVYSYGVVALEVMMGKHPGELLRSLSLSVDDSYLLGENVLDQQLSPPTGQLAKDVVVVIRVALACTSSMPESRPTMRLVAQHLGWNTGLIG</sequence>
<dbReference type="FunFam" id="3.30.200.20:FF:000309">
    <property type="entry name" value="Leucine-rich repeat receptor protein kinase MSP1"/>
    <property type="match status" value="1"/>
</dbReference>
<evidence type="ECO:0000256" key="17">
    <source>
        <dbReference type="ARBA" id="ARBA00047899"/>
    </source>
</evidence>
<comment type="subcellular location">
    <subcellularLocation>
        <location evidence="1">Membrane</location>
        <topology evidence="1">Single-pass type I membrane protein</topology>
    </subcellularLocation>
</comment>
<comment type="caution">
    <text evidence="22">The sequence shown here is derived from an EMBL/GenBank/DDBJ whole genome shotgun (WGS) entry which is preliminary data.</text>
</comment>
<keyword evidence="16" id="KW-0325">Glycoprotein</keyword>
<evidence type="ECO:0000256" key="19">
    <source>
        <dbReference type="PROSITE-ProRule" id="PRU10141"/>
    </source>
</evidence>
<feature type="binding site" evidence="19">
    <location>
        <position position="455"/>
    </location>
    <ligand>
        <name>ATP</name>
        <dbReference type="ChEBI" id="CHEBI:30616"/>
    </ligand>
</feature>